<reference evidence="2 3" key="1">
    <citation type="journal article" date="2006" name="Genome Res.">
        <title>Skewed genomic variability in strains of the toxigenic bacterial pathogen, Clostridium perfringens.</title>
        <authorList>
            <person name="Myers G.S."/>
            <person name="Rasko D.A."/>
            <person name="Cheung J.K."/>
            <person name="Ravel J."/>
            <person name="Seshadri R."/>
            <person name="Deboy R.T."/>
            <person name="Ren Q."/>
            <person name="Varga J."/>
            <person name="Awad M.M."/>
            <person name="Brinkac L.M."/>
            <person name="Daugherty S.C."/>
            <person name="Haft D.H."/>
            <person name="Dodson R.J."/>
            <person name="Madupu R."/>
            <person name="Nelson W.C."/>
            <person name="Rosovitz M.J."/>
            <person name="Sullivan S.A."/>
            <person name="Khouri H."/>
            <person name="Dimitrov G.I."/>
            <person name="Watkins K.L."/>
            <person name="Mulligan S."/>
            <person name="Benton J."/>
            <person name="Radune D."/>
            <person name="Fisher D.J."/>
            <person name="Atkins H.S."/>
            <person name="Hiscox T."/>
            <person name="Jost B.H."/>
            <person name="Billington S.J."/>
            <person name="Songer J.G."/>
            <person name="McClane B.A."/>
            <person name="Titball R.W."/>
            <person name="Rood J.I."/>
            <person name="Melville S.B."/>
            <person name="Paulsen I.T."/>
        </authorList>
    </citation>
    <scope>NUCLEOTIDE SEQUENCE [LARGE SCALE GENOMIC DNA]</scope>
    <source>
        <strain evidence="3">ATCC 13124 / DSM 756 / JCM 1290 / NCIMB 6125 / NCTC 8237 / S 107 / Type A</strain>
    </source>
</reference>
<proteinExistence type="predicted"/>
<organism evidence="2 3">
    <name type="scientific">Clostridium perfringens (strain ATCC 13124 / DSM 756 / JCM 1290 / NCIMB 6125 / NCTC 8237 / Type A)</name>
    <dbReference type="NCBI Taxonomy" id="195103"/>
    <lineage>
        <taxon>Bacteria</taxon>
        <taxon>Bacillati</taxon>
        <taxon>Bacillota</taxon>
        <taxon>Clostridia</taxon>
        <taxon>Eubacteriales</taxon>
        <taxon>Clostridiaceae</taxon>
        <taxon>Clostridium</taxon>
    </lineage>
</organism>
<keyword evidence="3" id="KW-1185">Reference proteome</keyword>
<evidence type="ECO:0000313" key="3">
    <source>
        <dbReference type="Proteomes" id="UP000001823"/>
    </source>
</evidence>
<gene>
    <name evidence="2" type="ordered locus">CPF_1093</name>
</gene>
<feature type="transmembrane region" description="Helical" evidence="1">
    <location>
        <begin position="224"/>
        <end position="241"/>
    </location>
</feature>
<keyword evidence="1" id="KW-0812">Transmembrane</keyword>
<dbReference type="Proteomes" id="UP000001823">
    <property type="component" value="Chromosome"/>
</dbReference>
<protein>
    <submittedName>
        <fullName evidence="2">Membrane protein</fullName>
    </submittedName>
</protein>
<accession>A0A0H2YPF4</accession>
<keyword evidence="1" id="KW-0472">Membrane</keyword>
<dbReference type="PaxDb" id="195103-CPF_1093"/>
<keyword evidence="1" id="KW-1133">Transmembrane helix</keyword>
<dbReference type="AlphaFoldDB" id="A0A0H2YPF4"/>
<dbReference type="RefSeq" id="WP_011590560.1">
    <property type="nucleotide sequence ID" value="NC_008261.1"/>
</dbReference>
<dbReference type="eggNOG" id="ENOG5030ISX">
    <property type="taxonomic scope" value="Bacteria"/>
</dbReference>
<feature type="transmembrane region" description="Helical" evidence="1">
    <location>
        <begin position="94"/>
        <end position="113"/>
    </location>
</feature>
<feature type="transmembrane region" description="Helical" evidence="1">
    <location>
        <begin position="192"/>
        <end position="212"/>
    </location>
</feature>
<feature type="transmembrane region" description="Helical" evidence="1">
    <location>
        <begin position="164"/>
        <end position="185"/>
    </location>
</feature>
<dbReference type="HOGENOM" id="CLU_093410_0_0_9"/>
<sequence length="260" mass="30332">MNREKEEFNIENIDLEIEVPELNLGELDEILNEGVKPKLTFFAYLRNAFKDLGFNNIFHDKTELGIILLSGIFVLFFSMTSLNNREVGSLYKFIFISSPILYLSVILFSFYNSKTKGVFQLEMTCKYNLYQLSALRMFIFSLGSILINTIVIVFMSISNKDLNALRLIILSVTGLFLFSTVFIYALMRFKSVFSKAFIIVGWILGNLLLSFGNEKYYLEFLMEVPIYVHIVISIVCIFLYVKNLKELINYRYKKRREILC</sequence>
<evidence type="ECO:0000313" key="2">
    <source>
        <dbReference type="EMBL" id="ABG82819.1"/>
    </source>
</evidence>
<dbReference type="STRING" id="195103.CPF_1093"/>
<dbReference type="KEGG" id="cpf:CPF_1093"/>
<dbReference type="EMBL" id="CP000246">
    <property type="protein sequence ID" value="ABG82819.1"/>
    <property type="molecule type" value="Genomic_DNA"/>
</dbReference>
<evidence type="ECO:0000256" key="1">
    <source>
        <dbReference type="SAM" id="Phobius"/>
    </source>
</evidence>
<feature type="transmembrane region" description="Helical" evidence="1">
    <location>
        <begin position="64"/>
        <end position="82"/>
    </location>
</feature>
<feature type="transmembrane region" description="Helical" evidence="1">
    <location>
        <begin position="134"/>
        <end position="158"/>
    </location>
</feature>
<name>A0A0H2YPF4_CLOP1</name>